<accession>A0ACC0FA35</accession>
<evidence type="ECO:0000313" key="1">
    <source>
        <dbReference type="EMBL" id="KAI7985129.1"/>
    </source>
</evidence>
<sequence length="215" mass="24492">MERRLYEASLSGNVQALEALLEEDTLILDRVTLMMGFDNETPSHISVLRGHSDFTKTLLSRNPELATELDSLWNSPLHLASAKSHIDIVRQLLETTTKAAANDDDVFKARIRNEDDRTPLHLAAMKSRVEVVILLIRTRPESIYEEELGRRWETVLHLASLGWFFHDPEWYDLNSLNFSQNEVQSISVFVHHLLNEQVDAPQLDPKGHGLENGSS</sequence>
<name>A0ACC0FA35_9ERIC</name>
<comment type="caution">
    <text evidence="1">The sequence shown here is derived from an EMBL/GenBank/DDBJ whole genome shotgun (WGS) entry which is preliminary data.</text>
</comment>
<dbReference type="Proteomes" id="UP001060215">
    <property type="component" value="Chromosome 15"/>
</dbReference>
<protein>
    <submittedName>
        <fullName evidence="1">Phosphatidylinositol 4-kinase alpha 1</fullName>
    </submittedName>
</protein>
<proteinExistence type="predicted"/>
<keyword evidence="2" id="KW-1185">Reference proteome</keyword>
<reference evidence="1 2" key="1">
    <citation type="journal article" date="2022" name="Plant J.">
        <title>Chromosome-level genome of Camellia lanceoleosa provides a valuable resource for understanding genome evolution and self-incompatibility.</title>
        <authorList>
            <person name="Gong W."/>
            <person name="Xiao S."/>
            <person name="Wang L."/>
            <person name="Liao Z."/>
            <person name="Chang Y."/>
            <person name="Mo W."/>
            <person name="Hu G."/>
            <person name="Li W."/>
            <person name="Zhao G."/>
            <person name="Zhu H."/>
            <person name="Hu X."/>
            <person name="Ji K."/>
            <person name="Xiang X."/>
            <person name="Song Q."/>
            <person name="Yuan D."/>
            <person name="Jin S."/>
            <person name="Zhang L."/>
        </authorList>
    </citation>
    <scope>NUCLEOTIDE SEQUENCE [LARGE SCALE GENOMIC DNA]</scope>
    <source>
        <strain evidence="1">SQ_2022a</strain>
    </source>
</reference>
<evidence type="ECO:0000313" key="2">
    <source>
        <dbReference type="Proteomes" id="UP001060215"/>
    </source>
</evidence>
<gene>
    <name evidence="1" type="ORF">LOK49_LG14G02123</name>
</gene>
<dbReference type="EMBL" id="CM045772">
    <property type="protein sequence ID" value="KAI7985129.1"/>
    <property type="molecule type" value="Genomic_DNA"/>
</dbReference>
<organism evidence="1 2">
    <name type="scientific">Camellia lanceoleosa</name>
    <dbReference type="NCBI Taxonomy" id="1840588"/>
    <lineage>
        <taxon>Eukaryota</taxon>
        <taxon>Viridiplantae</taxon>
        <taxon>Streptophyta</taxon>
        <taxon>Embryophyta</taxon>
        <taxon>Tracheophyta</taxon>
        <taxon>Spermatophyta</taxon>
        <taxon>Magnoliopsida</taxon>
        <taxon>eudicotyledons</taxon>
        <taxon>Gunneridae</taxon>
        <taxon>Pentapetalae</taxon>
        <taxon>asterids</taxon>
        <taxon>Ericales</taxon>
        <taxon>Theaceae</taxon>
        <taxon>Camellia</taxon>
    </lineage>
</organism>